<accession>A0A918DE49</accession>
<feature type="transmembrane region" description="Helical" evidence="7">
    <location>
        <begin position="212"/>
        <end position="236"/>
    </location>
</feature>
<feature type="transmembrane region" description="Helical" evidence="7">
    <location>
        <begin position="45"/>
        <end position="62"/>
    </location>
</feature>
<dbReference type="RefSeq" id="WP_146287061.1">
    <property type="nucleotide sequence ID" value="NZ_BMLP01000004.1"/>
</dbReference>
<proteinExistence type="inferred from homology"/>
<dbReference type="PRINTS" id="PR00953">
    <property type="entry name" value="TYPE3IMRPROT"/>
</dbReference>
<evidence type="ECO:0000256" key="4">
    <source>
        <dbReference type="ARBA" id="ARBA00022692"/>
    </source>
</evidence>
<organism evidence="8 9">
    <name type="scientific">Gemmobacter aquaticus</name>
    <dbReference type="NCBI Taxonomy" id="490185"/>
    <lineage>
        <taxon>Bacteria</taxon>
        <taxon>Pseudomonadati</taxon>
        <taxon>Pseudomonadota</taxon>
        <taxon>Alphaproteobacteria</taxon>
        <taxon>Rhodobacterales</taxon>
        <taxon>Paracoccaceae</taxon>
        <taxon>Gemmobacter</taxon>
    </lineage>
</organism>
<feature type="transmembrane region" description="Helical" evidence="7">
    <location>
        <begin position="176"/>
        <end position="200"/>
    </location>
</feature>
<evidence type="ECO:0000256" key="2">
    <source>
        <dbReference type="ARBA" id="ARBA00009772"/>
    </source>
</evidence>
<dbReference type="GO" id="GO:0005886">
    <property type="term" value="C:plasma membrane"/>
    <property type="evidence" value="ECO:0007669"/>
    <property type="project" value="UniProtKB-SubCell"/>
</dbReference>
<keyword evidence="6 7" id="KW-0472">Membrane</keyword>
<reference evidence="8 9" key="1">
    <citation type="journal article" date="2014" name="Int. J. Syst. Evol. Microbiol.">
        <title>Complete genome sequence of Corynebacterium casei LMG S-19264T (=DSM 44701T), isolated from a smear-ripened cheese.</title>
        <authorList>
            <consortium name="US DOE Joint Genome Institute (JGI-PGF)"/>
            <person name="Walter F."/>
            <person name="Albersmeier A."/>
            <person name="Kalinowski J."/>
            <person name="Ruckert C."/>
        </authorList>
    </citation>
    <scope>NUCLEOTIDE SEQUENCE [LARGE SCALE GENOMIC DNA]</scope>
    <source>
        <strain evidence="8 9">CGMCC 1.7029</strain>
    </source>
</reference>
<evidence type="ECO:0000313" key="8">
    <source>
        <dbReference type="EMBL" id="GGO33755.1"/>
    </source>
</evidence>
<keyword evidence="3" id="KW-1003">Cell membrane</keyword>
<name>A0A918DE49_9RHOB</name>
<evidence type="ECO:0000256" key="1">
    <source>
        <dbReference type="ARBA" id="ARBA00004651"/>
    </source>
</evidence>
<evidence type="ECO:0000256" key="5">
    <source>
        <dbReference type="ARBA" id="ARBA00022989"/>
    </source>
</evidence>
<protein>
    <submittedName>
        <fullName evidence="8">Flagellar biosynthesis protein FliR</fullName>
    </submittedName>
</protein>
<keyword evidence="8" id="KW-0966">Cell projection</keyword>
<dbReference type="InterPro" id="IPR002010">
    <property type="entry name" value="T3SS_IM_R"/>
</dbReference>
<comment type="similarity">
    <text evidence="2">Belongs to the FliR/MopE/SpaR family.</text>
</comment>
<keyword evidence="9" id="KW-1185">Reference proteome</keyword>
<evidence type="ECO:0000256" key="3">
    <source>
        <dbReference type="ARBA" id="ARBA00022475"/>
    </source>
</evidence>
<evidence type="ECO:0000313" key="9">
    <source>
        <dbReference type="Proteomes" id="UP000598196"/>
    </source>
</evidence>
<dbReference type="PANTHER" id="PTHR30065:SF8">
    <property type="entry name" value="FLAGELLAR BIOSYNTHETIC PROTEIN FLIR"/>
    <property type="match status" value="1"/>
</dbReference>
<comment type="subcellular location">
    <subcellularLocation>
        <location evidence="1">Cell membrane</location>
        <topology evidence="1">Multi-pass membrane protein</topology>
    </subcellularLocation>
</comment>
<dbReference type="GO" id="GO:0006605">
    <property type="term" value="P:protein targeting"/>
    <property type="evidence" value="ECO:0007669"/>
    <property type="project" value="InterPro"/>
</dbReference>
<keyword evidence="5 7" id="KW-1133">Transmembrane helix</keyword>
<dbReference type="Pfam" id="PF01311">
    <property type="entry name" value="Bac_export_1"/>
    <property type="match status" value="1"/>
</dbReference>
<sequence>MTAELTALMEVAGPHVAGLLVIFCRVAGMVALLPAFGEATLPPRVRLGVALAFTMVVGPVVAPHPVPPTIPAIIAEAAIGLMLGLGLRLLVMALQIAGTIIAQSISLAQLFGVAGEPQPVVSHLLAVAALALAVAAGLHVKVAALLIESYDLFPVGLAPAAHDSAEWATAQAAHCIGLGFTLAGPFVVISVLYNLALGVINRAMTQMMVSMIGAPVVVLGGMALLAITAPIALVIWGGSLDSYLSDPLALPR</sequence>
<keyword evidence="8" id="KW-0282">Flagellum</keyword>
<dbReference type="PANTHER" id="PTHR30065">
    <property type="entry name" value="FLAGELLAR BIOSYNTHETIC PROTEIN FLIR"/>
    <property type="match status" value="1"/>
</dbReference>
<dbReference type="AlphaFoldDB" id="A0A918DE49"/>
<feature type="transmembrane region" description="Helical" evidence="7">
    <location>
        <begin position="124"/>
        <end position="147"/>
    </location>
</feature>
<keyword evidence="8" id="KW-0969">Cilium</keyword>
<dbReference type="OrthoDB" id="9779817at2"/>
<comment type="caution">
    <text evidence="8">The sequence shown here is derived from an EMBL/GenBank/DDBJ whole genome shotgun (WGS) entry which is preliminary data.</text>
</comment>
<evidence type="ECO:0000256" key="6">
    <source>
        <dbReference type="ARBA" id="ARBA00023136"/>
    </source>
</evidence>
<feature type="transmembrane region" description="Helical" evidence="7">
    <location>
        <begin position="12"/>
        <end position="33"/>
    </location>
</feature>
<dbReference type="EMBL" id="BMLP01000004">
    <property type="protein sequence ID" value="GGO33755.1"/>
    <property type="molecule type" value="Genomic_DNA"/>
</dbReference>
<gene>
    <name evidence="8" type="primary">fliR1</name>
    <name evidence="8" type="ORF">GCM10010991_23570</name>
</gene>
<evidence type="ECO:0000256" key="7">
    <source>
        <dbReference type="SAM" id="Phobius"/>
    </source>
</evidence>
<dbReference type="Proteomes" id="UP000598196">
    <property type="component" value="Unassembled WGS sequence"/>
</dbReference>
<keyword evidence="4 7" id="KW-0812">Transmembrane</keyword>